<protein>
    <submittedName>
        <fullName evidence="1">Uncharacterized protein</fullName>
    </submittedName>
</protein>
<gene>
    <name evidence="1" type="ORF">S01H1_60065</name>
</gene>
<sequence>MNVKFLGVYILKSNDEIHLAAYQYPDGRILLADLARWFIIDRLHIITGYILLPDSGVLEPTCYEATQERYKRRPEALGRHIEDKSELVKLENIEIRRFNLFDE</sequence>
<name>X0VYZ7_9ZZZZ</name>
<accession>X0VYZ7</accession>
<proteinExistence type="predicted"/>
<organism evidence="1">
    <name type="scientific">marine sediment metagenome</name>
    <dbReference type="NCBI Taxonomy" id="412755"/>
    <lineage>
        <taxon>unclassified sequences</taxon>
        <taxon>metagenomes</taxon>
        <taxon>ecological metagenomes</taxon>
    </lineage>
</organism>
<evidence type="ECO:0000313" key="1">
    <source>
        <dbReference type="EMBL" id="GAG17668.1"/>
    </source>
</evidence>
<reference evidence="1" key="1">
    <citation type="journal article" date="2014" name="Front. Microbiol.">
        <title>High frequency of phylogenetically diverse reductive dehalogenase-homologous genes in deep subseafloor sedimentary metagenomes.</title>
        <authorList>
            <person name="Kawai M."/>
            <person name="Futagami T."/>
            <person name="Toyoda A."/>
            <person name="Takaki Y."/>
            <person name="Nishi S."/>
            <person name="Hori S."/>
            <person name="Arai W."/>
            <person name="Tsubouchi T."/>
            <person name="Morono Y."/>
            <person name="Uchiyama I."/>
            <person name="Ito T."/>
            <person name="Fujiyama A."/>
            <person name="Inagaki F."/>
            <person name="Takami H."/>
        </authorList>
    </citation>
    <scope>NUCLEOTIDE SEQUENCE</scope>
    <source>
        <strain evidence="1">Expedition CK06-06</strain>
    </source>
</reference>
<comment type="caution">
    <text evidence="1">The sequence shown here is derived from an EMBL/GenBank/DDBJ whole genome shotgun (WGS) entry which is preliminary data.</text>
</comment>
<dbReference type="EMBL" id="BARS01039328">
    <property type="protein sequence ID" value="GAG17668.1"/>
    <property type="molecule type" value="Genomic_DNA"/>
</dbReference>
<dbReference type="AlphaFoldDB" id="X0VYZ7"/>